<dbReference type="Pfam" id="PF01135">
    <property type="entry name" value="PCMT"/>
    <property type="match status" value="1"/>
</dbReference>
<evidence type="ECO:0000256" key="1">
    <source>
        <dbReference type="ARBA" id="ARBA00005369"/>
    </source>
</evidence>
<reference evidence="4" key="1">
    <citation type="journal article" date="2014" name="Int. J. Syst. Evol. Microbiol.">
        <title>Complete genome sequence of Corynebacterium casei LMG S-19264T (=DSM 44701T), isolated from a smear-ripened cheese.</title>
        <authorList>
            <consortium name="US DOE Joint Genome Institute (JGI-PGF)"/>
            <person name="Walter F."/>
            <person name="Albersmeier A."/>
            <person name="Kalinowski J."/>
            <person name="Ruckert C."/>
        </authorList>
    </citation>
    <scope>NUCLEOTIDE SEQUENCE</scope>
    <source>
        <strain evidence="4">CGMCC 1.12919</strain>
    </source>
</reference>
<evidence type="ECO:0000256" key="2">
    <source>
        <dbReference type="ARBA" id="ARBA00013346"/>
    </source>
</evidence>
<name>A0A916XFE7_9HYPH</name>
<evidence type="ECO:0000256" key="3">
    <source>
        <dbReference type="ARBA" id="ARBA00030757"/>
    </source>
</evidence>
<dbReference type="InterPro" id="IPR029063">
    <property type="entry name" value="SAM-dependent_MTases_sf"/>
</dbReference>
<dbReference type="GO" id="GO:0004719">
    <property type="term" value="F:protein-L-isoaspartate (D-aspartate) O-methyltransferase activity"/>
    <property type="evidence" value="ECO:0007669"/>
    <property type="project" value="InterPro"/>
</dbReference>
<gene>
    <name evidence="4" type="primary">pcm</name>
    <name evidence="4" type="ORF">GCM10010994_29930</name>
</gene>
<comment type="similarity">
    <text evidence="1">Belongs to the methyltransferase superfamily. L-isoaspartyl/D-aspartyl protein methyltransferase family.</text>
</comment>
<dbReference type="Gene3D" id="3.40.50.150">
    <property type="entry name" value="Vaccinia Virus protein VP39"/>
    <property type="match status" value="1"/>
</dbReference>
<comment type="caution">
    <text evidence="4">The sequence shown here is derived from an EMBL/GenBank/DDBJ whole genome shotgun (WGS) entry which is preliminary data.</text>
</comment>
<dbReference type="InterPro" id="IPR000682">
    <property type="entry name" value="PCMT"/>
</dbReference>
<dbReference type="PANTHER" id="PTHR11579:SF18">
    <property type="entry name" value="PROTEIN-L-ISOASPARTATE O-METHYLTRANSFERASE"/>
    <property type="match status" value="1"/>
</dbReference>
<protein>
    <recommendedName>
        <fullName evidence="2">Protein-L-isoaspartate O-methyltransferase</fullName>
    </recommendedName>
    <alternativeName>
        <fullName evidence="3">Protein L-isoaspartyl methyltransferase</fullName>
    </alternativeName>
</protein>
<dbReference type="PANTHER" id="PTHR11579">
    <property type="entry name" value="PROTEIN-L-ISOASPARTATE O-METHYLTRANSFERASE"/>
    <property type="match status" value="1"/>
</dbReference>
<dbReference type="Proteomes" id="UP000637002">
    <property type="component" value="Unassembled WGS sequence"/>
</dbReference>
<proteinExistence type="inferred from homology"/>
<dbReference type="CDD" id="cd02440">
    <property type="entry name" value="AdoMet_MTases"/>
    <property type="match status" value="1"/>
</dbReference>
<evidence type="ECO:0000313" key="5">
    <source>
        <dbReference type="Proteomes" id="UP000637002"/>
    </source>
</evidence>
<dbReference type="SUPFAM" id="SSF53335">
    <property type="entry name" value="S-adenosyl-L-methionine-dependent methyltransferases"/>
    <property type="match status" value="1"/>
</dbReference>
<dbReference type="GO" id="GO:0005737">
    <property type="term" value="C:cytoplasm"/>
    <property type="evidence" value="ECO:0007669"/>
    <property type="project" value="TreeGrafter"/>
</dbReference>
<keyword evidence="5" id="KW-1185">Reference proteome</keyword>
<dbReference type="EMBL" id="BMGG01000005">
    <property type="protein sequence ID" value="GGC69373.1"/>
    <property type="molecule type" value="Genomic_DNA"/>
</dbReference>
<reference evidence="4" key="2">
    <citation type="submission" date="2020-09" db="EMBL/GenBank/DDBJ databases">
        <authorList>
            <person name="Sun Q."/>
            <person name="Zhou Y."/>
        </authorList>
    </citation>
    <scope>NUCLEOTIDE SEQUENCE</scope>
    <source>
        <strain evidence="4">CGMCC 1.12919</strain>
    </source>
</reference>
<accession>A0A916XFE7</accession>
<sequence length="222" mass="23416">MIPPGALDLPSSQREETAAFLLSLRSKGIRDIAVLRAMEKVPRDLFAPRRFADLARADIALPLPCGQTMTAPAQIAVMLRSLGVEPHHRVLEVGTGSGYVAAVLGHLGGEVISLERMRTLAIAAVERIATLGMGNLMLEQADGLAAGTAFGRFDRILLNGSVEQVPPQLIAALAEGGRLVVAQRGVVGVRMLCVMCHGAANEEQLGEPLRLPPLVPGLAEAL</sequence>
<organism evidence="4 5">
    <name type="scientific">Chelatococcus reniformis</name>
    <dbReference type="NCBI Taxonomy" id="1494448"/>
    <lineage>
        <taxon>Bacteria</taxon>
        <taxon>Pseudomonadati</taxon>
        <taxon>Pseudomonadota</taxon>
        <taxon>Alphaproteobacteria</taxon>
        <taxon>Hyphomicrobiales</taxon>
        <taxon>Chelatococcaceae</taxon>
        <taxon>Chelatococcus</taxon>
    </lineage>
</organism>
<evidence type="ECO:0000313" key="4">
    <source>
        <dbReference type="EMBL" id="GGC69373.1"/>
    </source>
</evidence>
<dbReference type="AlphaFoldDB" id="A0A916XFE7"/>